<organism evidence="1 2">
    <name type="scientific">Reticulomyxa filosa</name>
    <dbReference type="NCBI Taxonomy" id="46433"/>
    <lineage>
        <taxon>Eukaryota</taxon>
        <taxon>Sar</taxon>
        <taxon>Rhizaria</taxon>
        <taxon>Retaria</taxon>
        <taxon>Foraminifera</taxon>
        <taxon>Monothalamids</taxon>
        <taxon>Reticulomyxidae</taxon>
        <taxon>Reticulomyxa</taxon>
    </lineage>
</organism>
<name>X6LJD8_RETFI</name>
<keyword evidence="2" id="KW-1185">Reference proteome</keyword>
<proteinExistence type="predicted"/>
<dbReference type="Proteomes" id="UP000023152">
    <property type="component" value="Unassembled WGS sequence"/>
</dbReference>
<accession>X6LJD8</accession>
<comment type="caution">
    <text evidence="1">The sequence shown here is derived from an EMBL/GenBank/DDBJ whole genome shotgun (WGS) entry which is preliminary data.</text>
</comment>
<evidence type="ECO:0000313" key="1">
    <source>
        <dbReference type="EMBL" id="ETO01257.1"/>
    </source>
</evidence>
<dbReference type="AlphaFoldDB" id="X6LJD8"/>
<gene>
    <name evidence="1" type="ORF">RFI_36183</name>
</gene>
<protein>
    <submittedName>
        <fullName evidence="1">Uncharacterized protein</fullName>
    </submittedName>
</protein>
<reference evidence="1 2" key="1">
    <citation type="journal article" date="2013" name="Curr. Biol.">
        <title>The Genome of the Foraminiferan Reticulomyxa filosa.</title>
        <authorList>
            <person name="Glockner G."/>
            <person name="Hulsmann N."/>
            <person name="Schleicher M."/>
            <person name="Noegel A.A."/>
            <person name="Eichinger L."/>
            <person name="Gallinger C."/>
            <person name="Pawlowski J."/>
            <person name="Sierra R."/>
            <person name="Euteneuer U."/>
            <person name="Pillet L."/>
            <person name="Moustafa A."/>
            <person name="Platzer M."/>
            <person name="Groth M."/>
            <person name="Szafranski K."/>
            <person name="Schliwa M."/>
        </authorList>
    </citation>
    <scope>NUCLEOTIDE SEQUENCE [LARGE SCALE GENOMIC DNA]</scope>
</reference>
<dbReference type="EMBL" id="ASPP01038792">
    <property type="protein sequence ID" value="ETO01257.1"/>
    <property type="molecule type" value="Genomic_DNA"/>
</dbReference>
<sequence>MRKNYSHKDKDLKKFLKTFKFWKNVVKRAYYILYPFPRTKKKLVKIFFEVDKIFFHAKFRIFAQKHNIQFSCFRKGKLIKLSSTGCKFSLDKDKKYLKVNLILVKEKHFDLSLTLSFNNYIMHYYKDNIICMKQLLHMIKLFNYGCKLWYYIVILKSKKKRVIRMYFSSDAFRPNFSRHYNVNDLQFSLDSQ</sequence>
<evidence type="ECO:0000313" key="2">
    <source>
        <dbReference type="Proteomes" id="UP000023152"/>
    </source>
</evidence>